<evidence type="ECO:0000313" key="2">
    <source>
        <dbReference type="Proteomes" id="UP001350005"/>
    </source>
</evidence>
<dbReference type="SUPFAM" id="SSF53955">
    <property type="entry name" value="Lysozyme-like"/>
    <property type="match status" value="1"/>
</dbReference>
<dbReference type="InterPro" id="IPR052354">
    <property type="entry name" value="Cell_Wall_Dynamics_Protein"/>
</dbReference>
<evidence type="ECO:0008006" key="3">
    <source>
        <dbReference type="Google" id="ProtNLM"/>
    </source>
</evidence>
<sequence length="208" mass="23408">MTALELSNKYKTLLNKNGINTPLRLSHFFAQADHESGLKPKVENLNYSVDGLLKNFGSHRITHTQAYDYGRSSNHAANQQAIANIIYGGNWGRSNLGNTQPGDGWKFRGRGIFQITGRSNYQQLTNWAKSKGYTVDYVENPDLLLNESDSIIAAVWYWNSRAINSFADQDNVLAVSKIINMGSVTANGIPKGLEERKQKLKYYKTIFK</sequence>
<dbReference type="PANTHER" id="PTHR34408:SF2">
    <property type="entry name" value="CELL WALL-BINDING PROTEIN YWSB"/>
    <property type="match status" value="1"/>
</dbReference>
<proteinExistence type="predicted"/>
<accession>A0ABU7R512</accession>
<dbReference type="Gene3D" id="1.10.530.10">
    <property type="match status" value="1"/>
</dbReference>
<protein>
    <recommendedName>
        <fullName evidence="3">Glycoside hydrolase family 19 protein</fullName>
    </recommendedName>
</protein>
<organism evidence="1 2">
    <name type="scientific">Chryseobacterium arthrosphaerae</name>
    <dbReference type="NCBI Taxonomy" id="651561"/>
    <lineage>
        <taxon>Bacteria</taxon>
        <taxon>Pseudomonadati</taxon>
        <taxon>Bacteroidota</taxon>
        <taxon>Flavobacteriia</taxon>
        <taxon>Flavobacteriales</taxon>
        <taxon>Weeksellaceae</taxon>
        <taxon>Chryseobacterium group</taxon>
        <taxon>Chryseobacterium</taxon>
    </lineage>
</organism>
<dbReference type="RefSeq" id="WP_330937535.1">
    <property type="nucleotide sequence ID" value="NZ_JAZGJU010000064.1"/>
</dbReference>
<dbReference type="InterPro" id="IPR023346">
    <property type="entry name" value="Lysozyme-like_dom_sf"/>
</dbReference>
<dbReference type="EMBL" id="JAZGJU010000064">
    <property type="protein sequence ID" value="MEE6129895.1"/>
    <property type="molecule type" value="Genomic_DNA"/>
</dbReference>
<evidence type="ECO:0000313" key="1">
    <source>
        <dbReference type="EMBL" id="MEE6129895.1"/>
    </source>
</evidence>
<gene>
    <name evidence="1" type="ORF">V2E39_21025</name>
</gene>
<name>A0ABU7R512_9FLAO</name>
<comment type="caution">
    <text evidence="1">The sequence shown here is derived from an EMBL/GenBank/DDBJ whole genome shotgun (WGS) entry which is preliminary data.</text>
</comment>
<dbReference type="Proteomes" id="UP001350005">
    <property type="component" value="Unassembled WGS sequence"/>
</dbReference>
<dbReference type="PANTHER" id="PTHR34408">
    <property type="entry name" value="FAMILY PROTEIN, PUTATIVE-RELATED"/>
    <property type="match status" value="1"/>
</dbReference>
<reference evidence="1 2" key="1">
    <citation type="submission" date="2024-01" db="EMBL/GenBank/DDBJ databases">
        <title>Whole genome of Chryseobacterium arthrosphaerae NNCa 2741.</title>
        <authorList>
            <person name="Boriskina E.V."/>
            <person name="Gordinskaya N.A."/>
            <person name="Kropotov V.S."/>
            <person name="Alekseeva A.E."/>
            <person name="Makhova M.A."/>
            <person name="Kryazhev D.V."/>
            <person name="Shkurkina I.S."/>
        </authorList>
    </citation>
    <scope>NUCLEOTIDE SEQUENCE [LARGE SCALE GENOMIC DNA]</scope>
    <source>
        <strain evidence="1 2">NNCa 2741</strain>
    </source>
</reference>
<keyword evidence="2" id="KW-1185">Reference proteome</keyword>